<dbReference type="GO" id="GO:0045277">
    <property type="term" value="C:respiratory chain complex IV"/>
    <property type="evidence" value="ECO:0007669"/>
    <property type="project" value="InterPro"/>
</dbReference>
<evidence type="ECO:0000313" key="11">
    <source>
        <dbReference type="EMBL" id="KAG6452930.1"/>
    </source>
</evidence>
<gene>
    <name evidence="11" type="ORF">O3G_MSEX007872</name>
</gene>
<evidence type="ECO:0000256" key="4">
    <source>
        <dbReference type="ARBA" id="ARBA00022792"/>
    </source>
</evidence>
<reference evidence="11" key="2">
    <citation type="submission" date="2020-12" db="EMBL/GenBank/DDBJ databases">
        <authorList>
            <person name="Kanost M."/>
        </authorList>
    </citation>
    <scope>NUCLEOTIDE SEQUENCE</scope>
</reference>
<dbReference type="Proteomes" id="UP000791440">
    <property type="component" value="Unassembled WGS sequence"/>
</dbReference>
<comment type="function">
    <text evidence="10">Component of the cytochrome c oxidase, the last enzyme in the mitochondrial electron transport chain which drives oxidative phosphorylation.</text>
</comment>
<evidence type="ECO:0000256" key="5">
    <source>
        <dbReference type="ARBA" id="ARBA00022946"/>
    </source>
</evidence>
<keyword evidence="12" id="KW-1185">Reference proteome</keyword>
<evidence type="ECO:0000256" key="7">
    <source>
        <dbReference type="ARBA" id="ARBA00023002"/>
    </source>
</evidence>
<dbReference type="CDD" id="cd00922">
    <property type="entry name" value="Cyt_c_Oxidase_IV"/>
    <property type="match status" value="1"/>
</dbReference>
<dbReference type="GO" id="GO:0016491">
    <property type="term" value="F:oxidoreductase activity"/>
    <property type="evidence" value="ECO:0007669"/>
    <property type="project" value="UniProtKB-KW"/>
</dbReference>
<dbReference type="Gene3D" id="1.10.442.10">
    <property type="entry name" value="Cytochrome c oxidase subunit IV"/>
    <property type="match status" value="1"/>
</dbReference>
<keyword evidence="7" id="KW-0560">Oxidoreductase</keyword>
<dbReference type="OrthoDB" id="186013at2759"/>
<comment type="subunit">
    <text evidence="10">Component of the cytochrome c oxidase (complex IV, CIV), a multisubunit enzyme composed of 14 subunits.</text>
</comment>
<dbReference type="PANTHER" id="PTHR10707">
    <property type="entry name" value="CYTOCHROME C OXIDASE SUBUNIT IV"/>
    <property type="match status" value="1"/>
</dbReference>
<reference evidence="11" key="1">
    <citation type="journal article" date="2016" name="Insect Biochem. Mol. Biol.">
        <title>Multifaceted biological insights from a draft genome sequence of the tobacco hornworm moth, Manduca sexta.</title>
        <authorList>
            <person name="Kanost M.R."/>
            <person name="Arrese E.L."/>
            <person name="Cao X."/>
            <person name="Chen Y.R."/>
            <person name="Chellapilla S."/>
            <person name="Goldsmith M.R."/>
            <person name="Grosse-Wilde E."/>
            <person name="Heckel D.G."/>
            <person name="Herndon N."/>
            <person name="Jiang H."/>
            <person name="Papanicolaou A."/>
            <person name="Qu J."/>
            <person name="Soulages J.L."/>
            <person name="Vogel H."/>
            <person name="Walters J."/>
            <person name="Waterhouse R.M."/>
            <person name="Ahn S.J."/>
            <person name="Almeida F.C."/>
            <person name="An C."/>
            <person name="Aqrawi P."/>
            <person name="Bretschneider A."/>
            <person name="Bryant W.B."/>
            <person name="Bucks S."/>
            <person name="Chao H."/>
            <person name="Chevignon G."/>
            <person name="Christen J.M."/>
            <person name="Clarke D.F."/>
            <person name="Dittmer N.T."/>
            <person name="Ferguson L.C.F."/>
            <person name="Garavelou S."/>
            <person name="Gordon K.H.J."/>
            <person name="Gunaratna R.T."/>
            <person name="Han Y."/>
            <person name="Hauser F."/>
            <person name="He Y."/>
            <person name="Heidel-Fischer H."/>
            <person name="Hirsh A."/>
            <person name="Hu Y."/>
            <person name="Jiang H."/>
            <person name="Kalra D."/>
            <person name="Klinner C."/>
            <person name="Konig C."/>
            <person name="Kovar C."/>
            <person name="Kroll A.R."/>
            <person name="Kuwar S.S."/>
            <person name="Lee S.L."/>
            <person name="Lehman R."/>
            <person name="Li K."/>
            <person name="Li Z."/>
            <person name="Liang H."/>
            <person name="Lovelace S."/>
            <person name="Lu Z."/>
            <person name="Mansfield J.H."/>
            <person name="McCulloch K.J."/>
            <person name="Mathew T."/>
            <person name="Morton B."/>
            <person name="Muzny D.M."/>
            <person name="Neunemann D."/>
            <person name="Ongeri F."/>
            <person name="Pauchet Y."/>
            <person name="Pu L.L."/>
            <person name="Pyrousis I."/>
            <person name="Rao X.J."/>
            <person name="Redding A."/>
            <person name="Roesel C."/>
            <person name="Sanchez-Gracia A."/>
            <person name="Schaack S."/>
            <person name="Shukla A."/>
            <person name="Tetreau G."/>
            <person name="Wang Y."/>
            <person name="Xiong G.H."/>
            <person name="Traut W."/>
            <person name="Walsh T.K."/>
            <person name="Worley K.C."/>
            <person name="Wu D."/>
            <person name="Wu W."/>
            <person name="Wu Y.Q."/>
            <person name="Zhang X."/>
            <person name="Zou Z."/>
            <person name="Zucker H."/>
            <person name="Briscoe A.D."/>
            <person name="Burmester T."/>
            <person name="Clem R.J."/>
            <person name="Feyereisen R."/>
            <person name="Grimmelikhuijzen C.J.P."/>
            <person name="Hamodrakas S.J."/>
            <person name="Hansson B.S."/>
            <person name="Huguet E."/>
            <person name="Jermiin L.S."/>
            <person name="Lan Q."/>
            <person name="Lehman H.K."/>
            <person name="Lorenzen M."/>
            <person name="Merzendorfer H."/>
            <person name="Michalopoulos I."/>
            <person name="Morton D.B."/>
            <person name="Muthukrishnan S."/>
            <person name="Oakeshott J.G."/>
            <person name="Palmer W."/>
            <person name="Park Y."/>
            <person name="Passarelli A.L."/>
            <person name="Rozas J."/>
            <person name="Schwartz L.M."/>
            <person name="Smith W."/>
            <person name="Southgate A."/>
            <person name="Vilcinskas A."/>
            <person name="Vogt R."/>
            <person name="Wang P."/>
            <person name="Werren J."/>
            <person name="Yu X.Q."/>
            <person name="Zhou J.J."/>
            <person name="Brown S.J."/>
            <person name="Scherer S.E."/>
            <person name="Richards S."/>
            <person name="Blissard G.W."/>
        </authorList>
    </citation>
    <scope>NUCLEOTIDE SEQUENCE</scope>
</reference>
<evidence type="ECO:0000313" key="12">
    <source>
        <dbReference type="Proteomes" id="UP000791440"/>
    </source>
</evidence>
<dbReference type="EMBL" id="JH668433">
    <property type="protein sequence ID" value="KAG6452930.1"/>
    <property type="molecule type" value="Genomic_DNA"/>
</dbReference>
<proteinExistence type="inferred from homology"/>
<dbReference type="SUPFAM" id="SSF81406">
    <property type="entry name" value="Mitochondrial cytochrome c oxidase subunit IV"/>
    <property type="match status" value="1"/>
</dbReference>
<keyword evidence="9 10" id="KW-0472">Membrane</keyword>
<evidence type="ECO:0000256" key="9">
    <source>
        <dbReference type="ARBA" id="ARBA00023136"/>
    </source>
</evidence>
<evidence type="ECO:0000256" key="3">
    <source>
        <dbReference type="ARBA" id="ARBA00022692"/>
    </source>
</evidence>
<dbReference type="GO" id="GO:0005743">
    <property type="term" value="C:mitochondrial inner membrane"/>
    <property type="evidence" value="ECO:0007669"/>
    <property type="project" value="UniProtKB-SubCell"/>
</dbReference>
<accession>A0A922CMV7</accession>
<comment type="similarity">
    <text evidence="2 10">Belongs to the cytochrome c oxidase IV family.</text>
</comment>
<keyword evidence="4 10" id="KW-0999">Mitochondrion inner membrane</keyword>
<sequence length="179" mass="20629">MANYLMRRALLDAVRIPACARAVASSGVSELGKIGNREWVGYGFNGQPNYVDRAEFPLPAVRFRPETPDVKALREKEKGDWRKLTLEEKKALYRVSFCQTFAEFQAPTGEWKGVLGWGLFIASFSVWIYMAMKLFVYSPLPESLKEENQKAQLRRMLDLKVNPVDGLASKWDYENNRWK</sequence>
<dbReference type="FunFam" id="1.10.442.10:FF:000001">
    <property type="entry name" value="Cytochrome c oxidase subunit 4 isoform 1"/>
    <property type="match status" value="1"/>
</dbReference>
<dbReference type="InterPro" id="IPR036639">
    <property type="entry name" value="Cyt_c_oxidase_su4_sf"/>
</dbReference>
<dbReference type="PRINTS" id="PR01873">
    <property type="entry name" value="CYTCOXIDASE4"/>
</dbReference>
<dbReference type="AlphaFoldDB" id="A0A922CMV7"/>
<protein>
    <recommendedName>
        <fullName evidence="10">Cytochrome c oxidase subunit 4</fullName>
    </recommendedName>
</protein>
<evidence type="ECO:0000256" key="2">
    <source>
        <dbReference type="ARBA" id="ARBA00008135"/>
    </source>
</evidence>
<evidence type="ECO:0000256" key="6">
    <source>
        <dbReference type="ARBA" id="ARBA00022989"/>
    </source>
</evidence>
<evidence type="ECO:0000256" key="8">
    <source>
        <dbReference type="ARBA" id="ARBA00023128"/>
    </source>
</evidence>
<dbReference type="InterPro" id="IPR013288">
    <property type="entry name" value="Cyt_c_oxidase_su4"/>
</dbReference>
<dbReference type="PANTHER" id="PTHR10707:SF10">
    <property type="entry name" value="CYTOCHROME C OXIDASE SUBUNIT 4"/>
    <property type="match status" value="1"/>
</dbReference>
<feature type="transmembrane region" description="Helical" evidence="10">
    <location>
        <begin position="114"/>
        <end position="136"/>
    </location>
</feature>
<keyword evidence="6 10" id="KW-1133">Transmembrane helix</keyword>
<dbReference type="GO" id="GO:0006123">
    <property type="term" value="P:mitochondrial electron transport, cytochrome c to oxygen"/>
    <property type="evidence" value="ECO:0007669"/>
    <property type="project" value="InterPro"/>
</dbReference>
<comment type="caution">
    <text evidence="11">The sequence shown here is derived from an EMBL/GenBank/DDBJ whole genome shotgun (WGS) entry which is preliminary data.</text>
</comment>
<comment type="subcellular location">
    <subcellularLocation>
        <location evidence="1 10">Mitochondrion inner membrane</location>
        <topology evidence="1 10">Single-pass membrane protein</topology>
    </subcellularLocation>
</comment>
<name>A0A922CMV7_MANSE</name>
<evidence type="ECO:0000256" key="1">
    <source>
        <dbReference type="ARBA" id="ARBA00004434"/>
    </source>
</evidence>
<dbReference type="Pfam" id="PF02936">
    <property type="entry name" value="COX4"/>
    <property type="match status" value="1"/>
</dbReference>
<organism evidence="11 12">
    <name type="scientific">Manduca sexta</name>
    <name type="common">Tobacco hawkmoth</name>
    <name type="synonym">Tobacco hornworm</name>
    <dbReference type="NCBI Taxonomy" id="7130"/>
    <lineage>
        <taxon>Eukaryota</taxon>
        <taxon>Metazoa</taxon>
        <taxon>Ecdysozoa</taxon>
        <taxon>Arthropoda</taxon>
        <taxon>Hexapoda</taxon>
        <taxon>Insecta</taxon>
        <taxon>Pterygota</taxon>
        <taxon>Neoptera</taxon>
        <taxon>Endopterygota</taxon>
        <taxon>Lepidoptera</taxon>
        <taxon>Glossata</taxon>
        <taxon>Ditrysia</taxon>
        <taxon>Bombycoidea</taxon>
        <taxon>Sphingidae</taxon>
        <taxon>Sphinginae</taxon>
        <taxon>Sphingini</taxon>
        <taxon>Manduca</taxon>
    </lineage>
</organism>
<evidence type="ECO:0000256" key="10">
    <source>
        <dbReference type="RuleBase" id="RU367145"/>
    </source>
</evidence>
<keyword evidence="3 10" id="KW-0812">Transmembrane</keyword>
<keyword evidence="5" id="KW-0809">Transit peptide</keyword>
<dbReference type="InterPro" id="IPR004203">
    <property type="entry name" value="Cyt_c_oxidase_su4_fam"/>
</dbReference>
<comment type="pathway">
    <text evidence="10">Energy metabolism; oxidative phosphorylation.</text>
</comment>
<keyword evidence="8 10" id="KW-0496">Mitochondrion</keyword>